<dbReference type="EMBL" id="DXGD01000113">
    <property type="protein sequence ID" value="HIW99108.1"/>
    <property type="molecule type" value="Genomic_DNA"/>
</dbReference>
<evidence type="ECO:0000259" key="5">
    <source>
        <dbReference type="PROSITE" id="PS50110"/>
    </source>
</evidence>
<feature type="modified residue" description="4-aspartylphosphate" evidence="3">
    <location>
        <position position="60"/>
    </location>
</feature>
<dbReference type="GO" id="GO:0000160">
    <property type="term" value="P:phosphorelay signal transduction system"/>
    <property type="evidence" value="ECO:0007669"/>
    <property type="project" value="InterPro"/>
</dbReference>
<dbReference type="InterPro" id="IPR039420">
    <property type="entry name" value="WalR-like"/>
</dbReference>
<evidence type="ECO:0000313" key="6">
    <source>
        <dbReference type="EMBL" id="HIW99108.1"/>
    </source>
</evidence>
<feature type="domain" description="Response regulatory" evidence="5">
    <location>
        <begin position="9"/>
        <end position="126"/>
    </location>
</feature>
<proteinExistence type="predicted"/>
<evidence type="ECO:0000256" key="3">
    <source>
        <dbReference type="PROSITE-ProRule" id="PRU00169"/>
    </source>
</evidence>
<gene>
    <name evidence="6" type="ORF">H9871_03095</name>
</gene>
<organism evidence="6 7">
    <name type="scientific">Candidatus Nesterenkonia stercoripullorum</name>
    <dbReference type="NCBI Taxonomy" id="2838701"/>
    <lineage>
        <taxon>Bacteria</taxon>
        <taxon>Bacillati</taxon>
        <taxon>Actinomycetota</taxon>
        <taxon>Actinomycetes</taxon>
        <taxon>Micrococcales</taxon>
        <taxon>Micrococcaceae</taxon>
        <taxon>Nesterenkonia</taxon>
    </lineage>
</organism>
<dbReference type="PANTHER" id="PTHR43214:SF43">
    <property type="entry name" value="TWO-COMPONENT RESPONSE REGULATOR"/>
    <property type="match status" value="1"/>
</dbReference>
<name>A0A9D1S208_9MICC</name>
<dbReference type="PRINTS" id="PR00038">
    <property type="entry name" value="HTHLUXR"/>
</dbReference>
<dbReference type="Pfam" id="PF00196">
    <property type="entry name" value="GerE"/>
    <property type="match status" value="1"/>
</dbReference>
<keyword evidence="1 3" id="KW-0597">Phosphoprotein</keyword>
<dbReference type="GO" id="GO:0003677">
    <property type="term" value="F:DNA binding"/>
    <property type="evidence" value="ECO:0007669"/>
    <property type="project" value="UniProtKB-KW"/>
</dbReference>
<evidence type="ECO:0000256" key="1">
    <source>
        <dbReference type="ARBA" id="ARBA00022553"/>
    </source>
</evidence>
<feature type="domain" description="HTH luxR-type" evidence="4">
    <location>
        <begin position="151"/>
        <end position="216"/>
    </location>
</feature>
<dbReference type="SMART" id="SM00448">
    <property type="entry name" value="REC"/>
    <property type="match status" value="1"/>
</dbReference>
<evidence type="ECO:0000259" key="4">
    <source>
        <dbReference type="PROSITE" id="PS50043"/>
    </source>
</evidence>
<dbReference type="Gene3D" id="3.40.50.2300">
    <property type="match status" value="1"/>
</dbReference>
<dbReference type="PROSITE" id="PS50110">
    <property type="entry name" value="RESPONSE_REGULATORY"/>
    <property type="match status" value="1"/>
</dbReference>
<dbReference type="CDD" id="cd17535">
    <property type="entry name" value="REC_NarL-like"/>
    <property type="match status" value="1"/>
</dbReference>
<comment type="caution">
    <text evidence="6">The sequence shown here is derived from an EMBL/GenBank/DDBJ whole genome shotgun (WGS) entry which is preliminary data.</text>
</comment>
<dbReference type="InterPro" id="IPR011006">
    <property type="entry name" value="CheY-like_superfamily"/>
</dbReference>
<reference evidence="6" key="1">
    <citation type="journal article" date="2021" name="PeerJ">
        <title>Extensive microbial diversity within the chicken gut microbiome revealed by metagenomics and culture.</title>
        <authorList>
            <person name="Gilroy R."/>
            <person name="Ravi A."/>
            <person name="Getino M."/>
            <person name="Pursley I."/>
            <person name="Horton D.L."/>
            <person name="Alikhan N.F."/>
            <person name="Baker D."/>
            <person name="Gharbi K."/>
            <person name="Hall N."/>
            <person name="Watson M."/>
            <person name="Adriaenssens E.M."/>
            <person name="Foster-Nyarko E."/>
            <person name="Jarju S."/>
            <person name="Secka A."/>
            <person name="Antonio M."/>
            <person name="Oren A."/>
            <person name="Chaudhuri R.R."/>
            <person name="La Ragione R."/>
            <person name="Hildebrand F."/>
            <person name="Pallen M.J."/>
        </authorList>
    </citation>
    <scope>NUCLEOTIDE SEQUENCE</scope>
    <source>
        <strain evidence="6">ChiHejej3B27-3195</strain>
    </source>
</reference>
<dbReference type="SMART" id="SM00421">
    <property type="entry name" value="HTH_LUXR"/>
    <property type="match status" value="1"/>
</dbReference>
<dbReference type="GO" id="GO:0006355">
    <property type="term" value="P:regulation of DNA-templated transcription"/>
    <property type="evidence" value="ECO:0007669"/>
    <property type="project" value="InterPro"/>
</dbReference>
<dbReference type="InterPro" id="IPR000792">
    <property type="entry name" value="Tscrpt_reg_LuxR_C"/>
</dbReference>
<dbReference type="PROSITE" id="PS50043">
    <property type="entry name" value="HTH_LUXR_2"/>
    <property type="match status" value="1"/>
</dbReference>
<dbReference type="SUPFAM" id="SSF52172">
    <property type="entry name" value="CheY-like"/>
    <property type="match status" value="1"/>
</dbReference>
<dbReference type="CDD" id="cd06170">
    <property type="entry name" value="LuxR_C_like"/>
    <property type="match status" value="1"/>
</dbReference>
<dbReference type="Gene3D" id="1.10.10.10">
    <property type="entry name" value="Winged helix-like DNA-binding domain superfamily/Winged helix DNA-binding domain"/>
    <property type="match status" value="1"/>
</dbReference>
<dbReference type="AlphaFoldDB" id="A0A9D1S208"/>
<dbReference type="InterPro" id="IPR001789">
    <property type="entry name" value="Sig_transdc_resp-reg_receiver"/>
</dbReference>
<dbReference type="PANTHER" id="PTHR43214">
    <property type="entry name" value="TWO-COMPONENT RESPONSE REGULATOR"/>
    <property type="match status" value="1"/>
</dbReference>
<keyword evidence="2" id="KW-0238">DNA-binding</keyword>
<protein>
    <submittedName>
        <fullName evidence="6">Response regulator transcription factor</fullName>
    </submittedName>
</protein>
<sequence length="220" mass="24115">MAEKDERISVLIVDDDRWTTRAISYALVAEPDLALLPAAHSGHHAVELYRRFRPDVVLMDIHMPPGMSGIDATQAIRTLDPDAVVVVLSTISPGPGIARALEAGAVAAVNKTASEATLRVTVRRAARGEDPAMLRFLARDIMVSGESLPGVPGPSPQLSDRELDVLTLICRGRGYEEIAQIHDISVWTVKTHTRRLREKLHAGNLAQLVVRALQYRFYSV</sequence>
<dbReference type="InterPro" id="IPR016032">
    <property type="entry name" value="Sig_transdc_resp-reg_C-effctor"/>
</dbReference>
<evidence type="ECO:0000313" key="7">
    <source>
        <dbReference type="Proteomes" id="UP000824151"/>
    </source>
</evidence>
<dbReference type="InterPro" id="IPR036388">
    <property type="entry name" value="WH-like_DNA-bd_sf"/>
</dbReference>
<dbReference type="SUPFAM" id="SSF46894">
    <property type="entry name" value="C-terminal effector domain of the bipartite response regulators"/>
    <property type="match status" value="1"/>
</dbReference>
<reference evidence="6" key="2">
    <citation type="submission" date="2021-04" db="EMBL/GenBank/DDBJ databases">
        <authorList>
            <person name="Gilroy R."/>
        </authorList>
    </citation>
    <scope>NUCLEOTIDE SEQUENCE</scope>
    <source>
        <strain evidence="6">ChiHejej3B27-3195</strain>
    </source>
</reference>
<dbReference type="Proteomes" id="UP000824151">
    <property type="component" value="Unassembled WGS sequence"/>
</dbReference>
<dbReference type="Pfam" id="PF00072">
    <property type="entry name" value="Response_reg"/>
    <property type="match status" value="1"/>
</dbReference>
<accession>A0A9D1S208</accession>
<evidence type="ECO:0000256" key="2">
    <source>
        <dbReference type="ARBA" id="ARBA00023125"/>
    </source>
</evidence>
<dbReference type="InterPro" id="IPR058245">
    <property type="entry name" value="NreC/VraR/RcsB-like_REC"/>
</dbReference>